<dbReference type="InterPro" id="IPR029033">
    <property type="entry name" value="His_PPase_superfam"/>
</dbReference>
<accession>A0A8K0WJS8</accession>
<sequence>MTVLLTPRPTPVEKRHFKFTVVKEFLDLERLLGDGRCAIKTSGDYLKPDLQPFSGKDGHKRALKALINNNGGKESCRLVYITRHAESNHNVKSMKLGKKESFAAADHFDKEKDPSLSSSGVDQAKQLGARIANSQASEFGLPNQVHCSPLWRCVQTAGYVGANYHAPQPLSALNVKLSDKWREWKGPGQLHVSDGRSTKTILNGRIRMLNGTVGAVQMKVDFEENFTDIDEAFHDPETFINVDIRLEHALAELFEGDANCRHIVTHGRTSQSLLRVLGFQRKRREANLEDYRIWDFENAGTIVLLIRRQLRNDQCEQVKRDNKLQQEELQYINREYEQDINDGFESIQQCAAKISDKRDTWMTKLDMLQEEMQENKSVAWRHELLQKALNGTFWHGEFIVSYGHGFN</sequence>
<organism evidence="1 2">
    <name type="scientific">Stachybotrys elegans</name>
    <dbReference type="NCBI Taxonomy" id="80388"/>
    <lineage>
        <taxon>Eukaryota</taxon>
        <taxon>Fungi</taxon>
        <taxon>Dikarya</taxon>
        <taxon>Ascomycota</taxon>
        <taxon>Pezizomycotina</taxon>
        <taxon>Sordariomycetes</taxon>
        <taxon>Hypocreomycetidae</taxon>
        <taxon>Hypocreales</taxon>
        <taxon>Stachybotryaceae</taxon>
        <taxon>Stachybotrys</taxon>
    </lineage>
</organism>
<name>A0A8K0WJS8_9HYPO</name>
<evidence type="ECO:0000313" key="2">
    <source>
        <dbReference type="Proteomes" id="UP000813444"/>
    </source>
</evidence>
<keyword evidence="2" id="KW-1185">Reference proteome</keyword>
<reference evidence="1" key="1">
    <citation type="journal article" date="2021" name="Nat. Commun.">
        <title>Genetic determinants of endophytism in the Arabidopsis root mycobiome.</title>
        <authorList>
            <person name="Mesny F."/>
            <person name="Miyauchi S."/>
            <person name="Thiergart T."/>
            <person name="Pickel B."/>
            <person name="Atanasova L."/>
            <person name="Karlsson M."/>
            <person name="Huettel B."/>
            <person name="Barry K.W."/>
            <person name="Haridas S."/>
            <person name="Chen C."/>
            <person name="Bauer D."/>
            <person name="Andreopoulos W."/>
            <person name="Pangilinan J."/>
            <person name="LaButti K."/>
            <person name="Riley R."/>
            <person name="Lipzen A."/>
            <person name="Clum A."/>
            <person name="Drula E."/>
            <person name="Henrissat B."/>
            <person name="Kohler A."/>
            <person name="Grigoriev I.V."/>
            <person name="Martin F.M."/>
            <person name="Hacquard S."/>
        </authorList>
    </citation>
    <scope>NUCLEOTIDE SEQUENCE</scope>
    <source>
        <strain evidence="1">MPI-CAGE-CH-0235</strain>
    </source>
</reference>
<dbReference type="SMART" id="SM00855">
    <property type="entry name" value="PGAM"/>
    <property type="match status" value="1"/>
</dbReference>
<dbReference type="EMBL" id="JAGPNK010000029">
    <property type="protein sequence ID" value="KAH7303771.1"/>
    <property type="molecule type" value="Genomic_DNA"/>
</dbReference>
<evidence type="ECO:0000313" key="1">
    <source>
        <dbReference type="EMBL" id="KAH7303771.1"/>
    </source>
</evidence>
<dbReference type="SUPFAM" id="SSF53254">
    <property type="entry name" value="Phosphoglycerate mutase-like"/>
    <property type="match status" value="1"/>
</dbReference>
<dbReference type="PANTHER" id="PTHR48100:SF44">
    <property type="entry name" value="PHOSPHATASE C1620.13-RELATED"/>
    <property type="match status" value="1"/>
</dbReference>
<dbReference type="AlphaFoldDB" id="A0A8K0WJS8"/>
<dbReference type="GO" id="GO:0016791">
    <property type="term" value="F:phosphatase activity"/>
    <property type="evidence" value="ECO:0007669"/>
    <property type="project" value="TreeGrafter"/>
</dbReference>
<dbReference type="InterPro" id="IPR050275">
    <property type="entry name" value="PGM_Phosphatase"/>
</dbReference>
<dbReference type="OrthoDB" id="4818801at2759"/>
<gene>
    <name evidence="1" type="ORF">B0I35DRAFT_446298</name>
</gene>
<dbReference type="Gene3D" id="3.40.50.1240">
    <property type="entry name" value="Phosphoglycerate mutase-like"/>
    <property type="match status" value="1"/>
</dbReference>
<dbReference type="InterPro" id="IPR013078">
    <property type="entry name" value="His_Pase_superF_clade-1"/>
</dbReference>
<dbReference type="PANTHER" id="PTHR48100">
    <property type="entry name" value="BROAD-SPECIFICITY PHOSPHATASE YOR283W-RELATED"/>
    <property type="match status" value="1"/>
</dbReference>
<proteinExistence type="predicted"/>
<dbReference type="Pfam" id="PF00300">
    <property type="entry name" value="His_Phos_1"/>
    <property type="match status" value="1"/>
</dbReference>
<dbReference type="GO" id="GO:0005829">
    <property type="term" value="C:cytosol"/>
    <property type="evidence" value="ECO:0007669"/>
    <property type="project" value="TreeGrafter"/>
</dbReference>
<protein>
    <submittedName>
        <fullName evidence="1">Histidine phosphatase superfamily</fullName>
    </submittedName>
</protein>
<dbReference type="CDD" id="cd07067">
    <property type="entry name" value="HP_PGM_like"/>
    <property type="match status" value="1"/>
</dbReference>
<dbReference type="Proteomes" id="UP000813444">
    <property type="component" value="Unassembled WGS sequence"/>
</dbReference>
<comment type="caution">
    <text evidence="1">The sequence shown here is derived from an EMBL/GenBank/DDBJ whole genome shotgun (WGS) entry which is preliminary data.</text>
</comment>